<dbReference type="Proteomes" id="UP001605036">
    <property type="component" value="Unassembled WGS sequence"/>
</dbReference>
<sequence>MKMISYAMGNRNEACVAKLPELKLASLVWQAVDSLDHISPSELCWTSSRSGLLEEAQHSKLSEAIFDRADIGSISIRCTSINCYEGECPSHRLLPGKASDLVIGALVF</sequence>
<dbReference type="AlphaFoldDB" id="A0ABD1YV06"/>
<protein>
    <submittedName>
        <fullName evidence="1">Uncharacterized protein</fullName>
    </submittedName>
</protein>
<organism evidence="1 2">
    <name type="scientific">Riccia fluitans</name>
    <dbReference type="NCBI Taxonomy" id="41844"/>
    <lineage>
        <taxon>Eukaryota</taxon>
        <taxon>Viridiplantae</taxon>
        <taxon>Streptophyta</taxon>
        <taxon>Embryophyta</taxon>
        <taxon>Marchantiophyta</taxon>
        <taxon>Marchantiopsida</taxon>
        <taxon>Marchantiidae</taxon>
        <taxon>Marchantiales</taxon>
        <taxon>Ricciaceae</taxon>
        <taxon>Riccia</taxon>
    </lineage>
</organism>
<keyword evidence="2" id="KW-1185">Reference proteome</keyword>
<name>A0ABD1YV06_9MARC</name>
<proteinExistence type="predicted"/>
<gene>
    <name evidence="1" type="ORF">R1flu_005103</name>
</gene>
<dbReference type="EMBL" id="JBHFFA010000003">
    <property type="protein sequence ID" value="KAL2633624.1"/>
    <property type="molecule type" value="Genomic_DNA"/>
</dbReference>
<reference evidence="1 2" key="1">
    <citation type="submission" date="2024-09" db="EMBL/GenBank/DDBJ databases">
        <title>Chromosome-scale assembly of Riccia fluitans.</title>
        <authorList>
            <person name="Paukszto L."/>
            <person name="Sawicki J."/>
            <person name="Karawczyk K."/>
            <person name="Piernik-Szablinska J."/>
            <person name="Szczecinska M."/>
            <person name="Mazdziarz M."/>
        </authorList>
    </citation>
    <scope>NUCLEOTIDE SEQUENCE [LARGE SCALE GENOMIC DNA]</scope>
    <source>
        <strain evidence="1">Rf_01</strain>
        <tissue evidence="1">Aerial parts of the thallus</tissue>
    </source>
</reference>
<evidence type="ECO:0000313" key="2">
    <source>
        <dbReference type="Proteomes" id="UP001605036"/>
    </source>
</evidence>
<comment type="caution">
    <text evidence="1">The sequence shown here is derived from an EMBL/GenBank/DDBJ whole genome shotgun (WGS) entry which is preliminary data.</text>
</comment>
<accession>A0ABD1YV06</accession>
<evidence type="ECO:0000313" key="1">
    <source>
        <dbReference type="EMBL" id="KAL2633624.1"/>
    </source>
</evidence>